<dbReference type="AlphaFoldDB" id="D8QEW2"/>
<name>D8QEW2_SCHCM</name>
<dbReference type="InParanoid" id="D8QEW2"/>
<organism evidence="2">
    <name type="scientific">Schizophyllum commune (strain H4-8 / FGSC 9210)</name>
    <name type="common">Split gill fungus</name>
    <dbReference type="NCBI Taxonomy" id="578458"/>
    <lineage>
        <taxon>Eukaryota</taxon>
        <taxon>Fungi</taxon>
        <taxon>Dikarya</taxon>
        <taxon>Basidiomycota</taxon>
        <taxon>Agaricomycotina</taxon>
        <taxon>Agaricomycetes</taxon>
        <taxon>Agaricomycetidae</taxon>
        <taxon>Agaricales</taxon>
        <taxon>Schizophyllaceae</taxon>
        <taxon>Schizophyllum</taxon>
    </lineage>
</organism>
<evidence type="ECO:0008006" key="3">
    <source>
        <dbReference type="Google" id="ProtNLM"/>
    </source>
</evidence>
<dbReference type="HOGENOM" id="CLU_496210_0_0_1"/>
<evidence type="ECO:0000313" key="2">
    <source>
        <dbReference type="Proteomes" id="UP000007431"/>
    </source>
</evidence>
<proteinExistence type="predicted"/>
<protein>
    <recommendedName>
        <fullName evidence="3">F-box domain-containing protein</fullName>
    </recommendedName>
</protein>
<dbReference type="RefSeq" id="XP_003028823.1">
    <property type="nucleotide sequence ID" value="XM_003028777.1"/>
</dbReference>
<dbReference type="Gene3D" id="3.80.10.10">
    <property type="entry name" value="Ribonuclease Inhibitor"/>
    <property type="match status" value="1"/>
</dbReference>
<dbReference type="OrthoDB" id="3079181at2759"/>
<dbReference type="GeneID" id="9593891"/>
<gene>
    <name evidence="1" type="ORF">SCHCODRAFT_237251</name>
</gene>
<dbReference type="KEGG" id="scm:SCHCO_02691561"/>
<dbReference type="VEuPathDB" id="FungiDB:SCHCODRAFT_02691561"/>
<reference evidence="1 2" key="1">
    <citation type="journal article" date="2010" name="Nat. Biotechnol.">
        <title>Genome sequence of the model mushroom Schizophyllum commune.</title>
        <authorList>
            <person name="Ohm R.A."/>
            <person name="de Jong J.F."/>
            <person name="Lugones L.G."/>
            <person name="Aerts A."/>
            <person name="Kothe E."/>
            <person name="Stajich J.E."/>
            <person name="de Vries R.P."/>
            <person name="Record E."/>
            <person name="Levasseur A."/>
            <person name="Baker S.E."/>
            <person name="Bartholomew K.A."/>
            <person name="Coutinho P.M."/>
            <person name="Erdmann S."/>
            <person name="Fowler T.J."/>
            <person name="Gathman A.C."/>
            <person name="Lombard V."/>
            <person name="Henrissat B."/>
            <person name="Knabe N."/>
            <person name="Kuees U."/>
            <person name="Lilly W.W."/>
            <person name="Lindquist E."/>
            <person name="Lucas S."/>
            <person name="Magnuson J.K."/>
            <person name="Piumi F."/>
            <person name="Raudaskoski M."/>
            <person name="Salamov A."/>
            <person name="Schmutz J."/>
            <person name="Schwarze F.W.M.R."/>
            <person name="vanKuyk P.A."/>
            <person name="Horton J.S."/>
            <person name="Grigoriev I.V."/>
            <person name="Woesten H.A.B."/>
        </authorList>
    </citation>
    <scope>NUCLEOTIDE SEQUENCE [LARGE SCALE GENOMIC DNA]</scope>
    <source>
        <strain evidence="2">H4-8 / FGSC 9210</strain>
    </source>
</reference>
<keyword evidence="2" id="KW-1185">Reference proteome</keyword>
<dbReference type="Proteomes" id="UP000007431">
    <property type="component" value="Unassembled WGS sequence"/>
</dbReference>
<accession>D8QEW2</accession>
<dbReference type="EMBL" id="GL377310">
    <property type="protein sequence ID" value="EFI93920.1"/>
    <property type="molecule type" value="Genomic_DNA"/>
</dbReference>
<sequence>MNHQSPLDVPELLESILSYFYDDPAYHIKRQPCLVSRLWFRIGHPFLWRSVTLPAVLKLLDDDAWFLYKPAQYKEDAQTAALTGDYVQSAKECKPAQPLTLVLRRPITPPEWKSIMRYTQHVNSLKTVGTYFYPGDQVGVHGSAYEVLARSIPSDFPVFPNLEELYVTCFGDTPEALALFGGSKLRILNFEDDIQNTDAAVCITAFLERHAPLQHIILENVMNVWGALDLTNALPECEALQSLEIHWLVPTLWPGIGALPELKRLLVSAEKPALGMFPEPATTMTTLPFRALTTLKIRSGLPFDDFRRILQTRPLSAPWELECLAFLGPISLGGSVPSHTLYDLVRTHVSAATLKRLALNVVEEPTTDDPFFSIEPIFGFRGLTRLCLLSRFLNEFYYPPLTAEQVKQLAKAFPDMQNMYVDVLFPLTQLLSLALACPNLVRLRLTGYMEESWYRYEEPTLKPPADYYHGLRALNLGGDAADPAVVRYYTTVFRRARTDWSITDDAILEEGYWKDE</sequence>
<dbReference type="InterPro" id="IPR032675">
    <property type="entry name" value="LRR_dom_sf"/>
</dbReference>
<dbReference type="SUPFAM" id="SSF52047">
    <property type="entry name" value="RNI-like"/>
    <property type="match status" value="1"/>
</dbReference>
<evidence type="ECO:0000313" key="1">
    <source>
        <dbReference type="EMBL" id="EFI93920.1"/>
    </source>
</evidence>